<reference evidence="6" key="1">
    <citation type="submission" date="2025-08" db="UniProtKB">
        <authorList>
            <consortium name="RefSeq"/>
        </authorList>
    </citation>
    <scope>IDENTIFICATION</scope>
</reference>
<evidence type="ECO:0000313" key="6">
    <source>
        <dbReference type="RefSeq" id="XP_014668091.1"/>
    </source>
</evidence>
<evidence type="ECO:0000259" key="4">
    <source>
        <dbReference type="PROSITE" id="PS51034"/>
    </source>
</evidence>
<keyword evidence="1" id="KW-0193">Cuticle</keyword>
<proteinExistence type="predicted"/>
<evidence type="ECO:0000256" key="2">
    <source>
        <dbReference type="ARBA" id="ARBA00022729"/>
    </source>
</evidence>
<gene>
    <name evidence="6" type="primary">LOC106809512</name>
</gene>
<dbReference type="PANTHER" id="PTHR22907:SF54">
    <property type="entry name" value="GH04558P"/>
    <property type="match status" value="1"/>
</dbReference>
<dbReference type="PROSITE" id="PS51034">
    <property type="entry name" value="ZP_2"/>
    <property type="match status" value="1"/>
</dbReference>
<name>A0ABM1E7C0_PRICU</name>
<dbReference type="GeneID" id="106809512"/>
<keyword evidence="5" id="KW-1185">Reference proteome</keyword>
<dbReference type="Proteomes" id="UP000695022">
    <property type="component" value="Unplaced"/>
</dbReference>
<evidence type="ECO:0000313" key="5">
    <source>
        <dbReference type="Proteomes" id="UP000695022"/>
    </source>
</evidence>
<dbReference type="InterPro" id="IPR001507">
    <property type="entry name" value="ZP_dom"/>
</dbReference>
<evidence type="ECO:0000256" key="1">
    <source>
        <dbReference type="ARBA" id="ARBA00022460"/>
    </source>
</evidence>
<dbReference type="PANTHER" id="PTHR22907">
    <property type="entry name" value="GH04558P"/>
    <property type="match status" value="1"/>
</dbReference>
<protein>
    <submittedName>
        <fullName evidence="6">Cuticlin-1-like</fullName>
    </submittedName>
</protein>
<dbReference type="RefSeq" id="XP_014668091.1">
    <property type="nucleotide sequence ID" value="XM_014812605.1"/>
</dbReference>
<feature type="chain" id="PRO_5045077179" evidence="3">
    <location>
        <begin position="20"/>
        <end position="193"/>
    </location>
</feature>
<dbReference type="InterPro" id="IPR051962">
    <property type="entry name" value="Cuticlin"/>
</dbReference>
<feature type="domain" description="ZP" evidence="4">
    <location>
        <begin position="28"/>
        <end position="193"/>
    </location>
</feature>
<organism evidence="5 6">
    <name type="scientific">Priapulus caudatus</name>
    <name type="common">Priapulid worm</name>
    <dbReference type="NCBI Taxonomy" id="37621"/>
    <lineage>
        <taxon>Eukaryota</taxon>
        <taxon>Metazoa</taxon>
        <taxon>Ecdysozoa</taxon>
        <taxon>Scalidophora</taxon>
        <taxon>Priapulida</taxon>
        <taxon>Priapulimorpha</taxon>
        <taxon>Priapulimorphida</taxon>
        <taxon>Priapulidae</taxon>
        <taxon>Priapulus</taxon>
    </lineage>
</organism>
<dbReference type="InterPro" id="IPR056953">
    <property type="entry name" value="CUT_N"/>
</dbReference>
<evidence type="ECO:0000256" key="3">
    <source>
        <dbReference type="SAM" id="SignalP"/>
    </source>
</evidence>
<sequence length="193" mass="21433">MACFLLALQLLYQALLVSSQNVIQQNVMCGRDGIKINIEFDAVFDGMVYAKDFYDNQACRHGGGNKNVNFDMRYDSCGIREDNNGQVHELTVISQQNPTVITQADDFYHITCDAGNMNKNLTLKAGLGVASPRETHIEPTMPSHILQLKIVPGDIDSRKQVQAAVVGERLLLVVEMTNEDSVQHSLYSCVANR</sequence>
<dbReference type="Pfam" id="PF25057">
    <property type="entry name" value="CUT_N"/>
    <property type="match status" value="1"/>
</dbReference>
<accession>A0ABM1E7C0</accession>
<keyword evidence="2 3" id="KW-0732">Signal</keyword>
<feature type="signal peptide" evidence="3">
    <location>
        <begin position="1"/>
        <end position="19"/>
    </location>
</feature>